<evidence type="ECO:0000256" key="6">
    <source>
        <dbReference type="SAM" id="MobiDB-lite"/>
    </source>
</evidence>
<dbReference type="Pfam" id="PF14041">
    <property type="entry name" value="Lipoprotein_21"/>
    <property type="match status" value="1"/>
</dbReference>
<protein>
    <submittedName>
        <fullName evidence="7">LppP/LprE family lipoprotein</fullName>
    </submittedName>
</protein>
<evidence type="ECO:0000256" key="4">
    <source>
        <dbReference type="ARBA" id="ARBA00023139"/>
    </source>
</evidence>
<keyword evidence="1" id="KW-1003">Cell membrane</keyword>
<keyword evidence="8" id="KW-1185">Reference proteome</keyword>
<reference evidence="7" key="1">
    <citation type="submission" date="2022-10" db="EMBL/GenBank/DDBJ databases">
        <title>The WGS of Solirubrobacter ginsenosidimutans DSM 21036.</title>
        <authorList>
            <person name="Jiang Z."/>
        </authorList>
    </citation>
    <scope>NUCLEOTIDE SEQUENCE</scope>
    <source>
        <strain evidence="7">DSM 21036</strain>
    </source>
</reference>
<keyword evidence="2" id="KW-0732">Signal</keyword>
<dbReference type="AlphaFoldDB" id="A0A9X3MWV8"/>
<keyword evidence="3" id="KW-0472">Membrane</keyword>
<feature type="compositionally biased region" description="Low complexity" evidence="6">
    <location>
        <begin position="43"/>
        <end position="54"/>
    </location>
</feature>
<keyword evidence="5 7" id="KW-0449">Lipoprotein</keyword>
<evidence type="ECO:0000256" key="3">
    <source>
        <dbReference type="ARBA" id="ARBA00023136"/>
    </source>
</evidence>
<proteinExistence type="predicted"/>
<evidence type="ECO:0000313" key="8">
    <source>
        <dbReference type="Proteomes" id="UP001149140"/>
    </source>
</evidence>
<accession>A0A9X3MWV8</accession>
<feature type="compositionally biased region" description="Basic residues" evidence="6">
    <location>
        <begin position="55"/>
        <end position="69"/>
    </location>
</feature>
<evidence type="ECO:0000313" key="7">
    <source>
        <dbReference type="EMBL" id="MDA0163947.1"/>
    </source>
</evidence>
<sequence length="203" mass="21826">MPPRRKAYRWTRRIAGLIATLAFIGVGVAIASMVMPDKDSTSAAAATPTATPAKHATKKKAAAKKKPAKPKGPTKAEREALKAAIAVVRQKGYTTLKPSDYHYKSTFRVLIGRPVGDSGGGSRAFFFIKDQFLGNDALNPSTKLSVSKAQKMTVTLTYGVYAPGDTPGSPSQKKRVRFRLEGTAIHALDTIPLDSARFQRPKG</sequence>
<comment type="caution">
    <text evidence="7">The sequence shown here is derived from an EMBL/GenBank/DDBJ whole genome shotgun (WGS) entry which is preliminary data.</text>
</comment>
<evidence type="ECO:0000256" key="5">
    <source>
        <dbReference type="ARBA" id="ARBA00023288"/>
    </source>
</evidence>
<gene>
    <name evidence="7" type="ORF">OM076_26990</name>
</gene>
<feature type="region of interest" description="Disordered" evidence="6">
    <location>
        <begin position="42"/>
        <end position="76"/>
    </location>
</feature>
<dbReference type="RefSeq" id="WP_270043196.1">
    <property type="nucleotide sequence ID" value="NZ_JAPDOD010000029.1"/>
</dbReference>
<name>A0A9X3MWV8_9ACTN</name>
<organism evidence="7 8">
    <name type="scientific">Solirubrobacter ginsenosidimutans</name>
    <dbReference type="NCBI Taxonomy" id="490573"/>
    <lineage>
        <taxon>Bacteria</taxon>
        <taxon>Bacillati</taxon>
        <taxon>Actinomycetota</taxon>
        <taxon>Thermoleophilia</taxon>
        <taxon>Solirubrobacterales</taxon>
        <taxon>Solirubrobacteraceae</taxon>
        <taxon>Solirubrobacter</taxon>
    </lineage>
</organism>
<evidence type="ECO:0000256" key="2">
    <source>
        <dbReference type="ARBA" id="ARBA00022729"/>
    </source>
</evidence>
<dbReference type="EMBL" id="JAPDOD010000029">
    <property type="protein sequence ID" value="MDA0163947.1"/>
    <property type="molecule type" value="Genomic_DNA"/>
</dbReference>
<evidence type="ECO:0000256" key="1">
    <source>
        <dbReference type="ARBA" id="ARBA00022475"/>
    </source>
</evidence>
<dbReference type="InterPro" id="IPR025971">
    <property type="entry name" value="LppP/LprE"/>
</dbReference>
<keyword evidence="4" id="KW-0564">Palmitate</keyword>
<dbReference type="Proteomes" id="UP001149140">
    <property type="component" value="Unassembled WGS sequence"/>
</dbReference>